<dbReference type="GO" id="GO:0052689">
    <property type="term" value="F:carboxylic ester hydrolase activity"/>
    <property type="evidence" value="ECO:0007669"/>
    <property type="project" value="TreeGrafter"/>
</dbReference>
<sequence length="356" mass="39163">MSDSSTMGRRLPAWVRRALIALGCVVAVVLSAGGWVLYANDFAIREQRVTIPAPAQPLDGVLALPKTGKGPFGLVVFVHGDGPADASRDAFYRPIWESFAKAGYASLSWNKPGVGGAPGNWLNQSMADRAAETSAAIDWARTRPDIDPHRIGIWGISQGGWVAPEVAVRKPDLQFVILVGPAINWMRQGEYNLRAELKARAAPQSELAAALARRERTNQLLRTGATYHEYRTAGIDAPPMSADRWGFVARNYRADVSATLPHLTVPVLLELGEGDRNVDVAETERVYRELVRRDLLTVQTYPHASHSLAKEDLENNPNSVKAYVMGTFAPRQIYAPSYLDNLRRYVQELPAAKDAR</sequence>
<dbReference type="STRING" id="56689.GCA_001291445_02859"/>
<dbReference type="RefSeq" id="WP_064978930.1">
    <property type="nucleotide sequence ID" value="NZ_LZLC01000027.1"/>
</dbReference>
<evidence type="ECO:0000313" key="3">
    <source>
        <dbReference type="Proteomes" id="UP000093898"/>
    </source>
</evidence>
<reference evidence="3" key="1">
    <citation type="submission" date="2016-06" db="EMBL/GenBank/DDBJ databases">
        <authorList>
            <person name="Sutton G."/>
            <person name="Brinkac L."/>
            <person name="Sanka R."/>
            <person name="Adams M."/>
            <person name="Lau E."/>
            <person name="Garcia-Basteiro A."/>
            <person name="Lopez-Varela E."/>
            <person name="Palencia S."/>
        </authorList>
    </citation>
    <scope>NUCLEOTIDE SEQUENCE [LARGE SCALE GENOMIC DNA]</scope>
    <source>
        <strain evidence="3">1127319.6</strain>
    </source>
</reference>
<feature type="domain" description="Serine aminopeptidase S33" evidence="1">
    <location>
        <begin position="71"/>
        <end position="311"/>
    </location>
</feature>
<dbReference type="PANTHER" id="PTHR43265:SF1">
    <property type="entry name" value="ESTERASE ESTD"/>
    <property type="match status" value="1"/>
</dbReference>
<dbReference type="PANTHER" id="PTHR43265">
    <property type="entry name" value="ESTERASE ESTD"/>
    <property type="match status" value="1"/>
</dbReference>
<gene>
    <name evidence="2" type="ORF">A5630_12650</name>
</gene>
<dbReference type="Pfam" id="PF12146">
    <property type="entry name" value="Hydrolase_4"/>
    <property type="match status" value="1"/>
</dbReference>
<dbReference type="Gene3D" id="3.40.50.1820">
    <property type="entry name" value="alpha/beta hydrolase"/>
    <property type="match status" value="1"/>
</dbReference>
<comment type="caution">
    <text evidence="2">The sequence shown here is derived from an EMBL/GenBank/DDBJ whole genome shotgun (WGS) entry which is preliminary data.</text>
</comment>
<dbReference type="SUPFAM" id="SSF53474">
    <property type="entry name" value="alpha/beta-Hydrolases"/>
    <property type="match status" value="1"/>
</dbReference>
<dbReference type="InterPro" id="IPR029058">
    <property type="entry name" value="AB_hydrolase_fold"/>
</dbReference>
<keyword evidence="2" id="KW-0378">Hydrolase</keyword>
<dbReference type="Proteomes" id="UP000093898">
    <property type="component" value="Unassembled WGS sequence"/>
</dbReference>
<evidence type="ECO:0000313" key="2">
    <source>
        <dbReference type="EMBL" id="OBJ46089.1"/>
    </source>
</evidence>
<dbReference type="AlphaFoldDB" id="A0A1A3HEG3"/>
<accession>A0A1A3HEG3</accession>
<dbReference type="InterPro" id="IPR022742">
    <property type="entry name" value="Hydrolase_4"/>
</dbReference>
<proteinExistence type="predicted"/>
<dbReference type="EMBL" id="LZLC01000027">
    <property type="protein sequence ID" value="OBJ46089.1"/>
    <property type="molecule type" value="Genomic_DNA"/>
</dbReference>
<evidence type="ECO:0000259" key="1">
    <source>
        <dbReference type="Pfam" id="PF12146"/>
    </source>
</evidence>
<organism evidence="2 3">
    <name type="scientific">Mycolicibacterium mucogenicum</name>
    <name type="common">Mycobacterium mucogenicum</name>
    <dbReference type="NCBI Taxonomy" id="56689"/>
    <lineage>
        <taxon>Bacteria</taxon>
        <taxon>Bacillati</taxon>
        <taxon>Actinomycetota</taxon>
        <taxon>Actinomycetes</taxon>
        <taxon>Mycobacteriales</taxon>
        <taxon>Mycobacteriaceae</taxon>
        <taxon>Mycolicibacterium</taxon>
    </lineage>
</organism>
<dbReference type="InterPro" id="IPR053145">
    <property type="entry name" value="AB_hydrolase_Est10"/>
</dbReference>
<name>A0A1A3HEG3_MYCMU</name>
<protein>
    <submittedName>
        <fullName evidence="2">Hydrolase</fullName>
    </submittedName>
</protein>